<evidence type="ECO:0000256" key="3">
    <source>
        <dbReference type="ARBA" id="ARBA00013223"/>
    </source>
</evidence>
<evidence type="ECO:0000313" key="12">
    <source>
        <dbReference type="EMBL" id="OZG51221.1"/>
    </source>
</evidence>
<dbReference type="InterPro" id="IPR023753">
    <property type="entry name" value="FAD/NAD-binding_dom"/>
</dbReference>
<dbReference type="PRINTS" id="PR00419">
    <property type="entry name" value="ADXRDTASE"/>
</dbReference>
<dbReference type="EMBL" id="MWWR01000010">
    <property type="protein sequence ID" value="OZG51221.1"/>
    <property type="molecule type" value="Genomic_DNA"/>
</dbReference>
<evidence type="ECO:0000256" key="8">
    <source>
        <dbReference type="ARBA" id="ARBA00047776"/>
    </source>
</evidence>
<dbReference type="Pfam" id="PF07992">
    <property type="entry name" value="Pyr_redox_2"/>
    <property type="match status" value="1"/>
</dbReference>
<feature type="domain" description="FAD/NAD(P)-binding" evidence="11">
    <location>
        <begin position="28"/>
        <end position="196"/>
    </location>
</feature>
<dbReference type="SUPFAM" id="SSF51971">
    <property type="entry name" value="Nucleotide-binding domain"/>
    <property type="match status" value="1"/>
</dbReference>
<keyword evidence="4" id="KW-0285">Flavoprotein</keyword>
<evidence type="ECO:0000256" key="10">
    <source>
        <dbReference type="PIRSR" id="PIRSR000362-2"/>
    </source>
</evidence>
<feature type="binding site" evidence="9">
    <location>
        <position position="112"/>
    </location>
    <ligand>
        <name>FAD</name>
        <dbReference type="ChEBI" id="CHEBI:57692"/>
    </ligand>
</feature>
<dbReference type="AlphaFoldDB" id="A0A261EWJ0"/>
<keyword evidence="6 10" id="KW-0521">NADP</keyword>
<dbReference type="InterPro" id="IPR055275">
    <property type="entry name" value="Ferredox_Rdtase"/>
</dbReference>
<evidence type="ECO:0000256" key="7">
    <source>
        <dbReference type="ARBA" id="ARBA00023002"/>
    </source>
</evidence>
<comment type="caution">
    <text evidence="12">The sequence shown here is derived from an EMBL/GenBank/DDBJ whole genome shotgun (WGS) entry which is preliminary data.</text>
</comment>
<dbReference type="PANTHER" id="PTHR48467">
    <property type="entry name" value="GLUTAMATE SYNTHASE 1 [NADH], CHLOROPLASTIC-LIKE"/>
    <property type="match status" value="1"/>
</dbReference>
<feature type="binding site" evidence="9">
    <location>
        <position position="76"/>
    </location>
    <ligand>
        <name>FAD</name>
        <dbReference type="ChEBI" id="CHEBI:57692"/>
    </ligand>
</feature>
<name>A0A261EWJ0_9BIFI</name>
<comment type="catalytic activity">
    <reaction evidence="8">
        <text>2 reduced [2Fe-2S]-[ferredoxin] + NADP(+) + H(+) = 2 oxidized [2Fe-2S]-[ferredoxin] + NADPH</text>
        <dbReference type="Rhea" id="RHEA:20125"/>
        <dbReference type="Rhea" id="RHEA-COMP:10000"/>
        <dbReference type="Rhea" id="RHEA-COMP:10001"/>
        <dbReference type="ChEBI" id="CHEBI:15378"/>
        <dbReference type="ChEBI" id="CHEBI:33737"/>
        <dbReference type="ChEBI" id="CHEBI:33738"/>
        <dbReference type="ChEBI" id="CHEBI:57783"/>
        <dbReference type="ChEBI" id="CHEBI:58349"/>
        <dbReference type="EC" id="1.18.1.2"/>
    </reaction>
</comment>
<evidence type="ECO:0000256" key="9">
    <source>
        <dbReference type="PIRSR" id="PIRSR000362-1"/>
    </source>
</evidence>
<reference evidence="12 13" key="1">
    <citation type="journal article" date="2017" name="BMC Genomics">
        <title>Comparative genomic and phylogenomic analyses of the Bifidobacteriaceae family.</title>
        <authorList>
            <person name="Lugli G.A."/>
            <person name="Milani C."/>
            <person name="Turroni F."/>
            <person name="Duranti S."/>
            <person name="Mancabelli L."/>
            <person name="Mangifesta M."/>
            <person name="Ferrario C."/>
            <person name="Modesto M."/>
            <person name="Mattarelli P."/>
            <person name="Jiri K."/>
            <person name="van Sinderen D."/>
            <person name="Ventura M."/>
        </authorList>
    </citation>
    <scope>NUCLEOTIDE SEQUENCE [LARGE SCALE GENOMIC DNA]</scope>
    <source>
        <strain evidence="12 13">DSM 24742</strain>
    </source>
</reference>
<dbReference type="EC" id="1.18.1.2" evidence="3"/>
<dbReference type="Gene3D" id="3.40.50.720">
    <property type="entry name" value="NAD(P)-binding Rossmann-like Domain"/>
    <property type="match status" value="1"/>
</dbReference>
<feature type="binding site" evidence="9">
    <location>
        <position position="68"/>
    </location>
    <ligand>
        <name>FAD</name>
        <dbReference type="ChEBI" id="CHEBI:57692"/>
    </ligand>
</feature>
<evidence type="ECO:0000256" key="2">
    <source>
        <dbReference type="ARBA" id="ARBA00008312"/>
    </source>
</evidence>
<dbReference type="Gene3D" id="3.50.50.60">
    <property type="entry name" value="FAD/NAD(P)-binding domain"/>
    <property type="match status" value="1"/>
</dbReference>
<comment type="cofactor">
    <cofactor evidence="1 9">
        <name>FAD</name>
        <dbReference type="ChEBI" id="CHEBI:57692"/>
    </cofactor>
</comment>
<evidence type="ECO:0000256" key="1">
    <source>
        <dbReference type="ARBA" id="ARBA00001974"/>
    </source>
</evidence>
<proteinExistence type="inferred from homology"/>
<sequence>MTDNTQNTADTAAVDTANREGAEARPLRVAVVGAGPAGVYTSDILLRQLAQRGEALGLGIDATIDLYEKLPVPFGLVRYGVAPDHPSIKFIQGALARTLDNPKIRLFCDVEVGKDVSLDELRERYDAVVFATGAVDDRPLRIPGHDLKHVYGAAHFVEWYDGYPTGPRTWPLTDETVAVIGGGNVAMDVARELVRNADDLLGTDIPQNVYDGIKANACRELHLFVRRDVAHAKFSVQELRELEKLPGVQLVVNEDDFDLSDATLEVAADDKLTRQMVEELFVIRDMAEDMEYDGGTDFNGQPATKKYVLHFNSNPVEVLGDADGAVRGIRVERTETSPEGSMTGTGETYDVPVQAVYHAIGYRPAAVNGVAYDEKGTRLLNESGRIEAEPETDGAPLVTVPYVYATGWAKRGPVGLIGSTKSDALETVNNILDDWAASGKNGRVAPKAGDEAETIAYLQGKGLQPIGREGWDRVVAYEHAQGEKVGRDHIKLVEPDQIRRVARGEETA</sequence>
<gene>
    <name evidence="12" type="ORF">PSRA_1263</name>
</gene>
<dbReference type="InterPro" id="IPR021163">
    <property type="entry name" value="Ferredox_Rdtase_adrenod"/>
</dbReference>
<dbReference type="OrthoDB" id="289202at2"/>
<evidence type="ECO:0000313" key="13">
    <source>
        <dbReference type="Proteomes" id="UP000216725"/>
    </source>
</evidence>
<dbReference type="InterPro" id="IPR036188">
    <property type="entry name" value="FAD/NAD-bd_sf"/>
</dbReference>
<comment type="similarity">
    <text evidence="2">Belongs to the ferredoxin--NADP reductase type 1 family.</text>
</comment>
<evidence type="ECO:0000259" key="11">
    <source>
        <dbReference type="Pfam" id="PF07992"/>
    </source>
</evidence>
<feature type="binding site" evidence="10">
    <location>
        <begin position="226"/>
        <end position="227"/>
    </location>
    <ligand>
        <name>NADP(+)</name>
        <dbReference type="ChEBI" id="CHEBI:58349"/>
    </ligand>
</feature>
<dbReference type="PANTHER" id="PTHR48467:SF1">
    <property type="entry name" value="GLUTAMATE SYNTHASE 1 [NADH], CHLOROPLASTIC-LIKE"/>
    <property type="match status" value="1"/>
</dbReference>
<dbReference type="RefSeq" id="WP_094661075.1">
    <property type="nucleotide sequence ID" value="NZ_MWWR01000010.1"/>
</dbReference>
<dbReference type="Proteomes" id="UP000216725">
    <property type="component" value="Unassembled WGS sequence"/>
</dbReference>
<feature type="binding site" evidence="9">
    <location>
        <position position="408"/>
    </location>
    <ligand>
        <name>FAD</name>
        <dbReference type="ChEBI" id="CHEBI:57692"/>
    </ligand>
</feature>
<organism evidence="12 13">
    <name type="scientific">Pseudoscardovia radai</name>
    <dbReference type="NCBI Taxonomy" id="987066"/>
    <lineage>
        <taxon>Bacteria</taxon>
        <taxon>Bacillati</taxon>
        <taxon>Actinomycetota</taxon>
        <taxon>Actinomycetes</taxon>
        <taxon>Bifidobacteriales</taxon>
        <taxon>Bifidobacteriaceae</taxon>
        <taxon>Pseudoscardovia</taxon>
    </lineage>
</organism>
<keyword evidence="13" id="KW-1185">Reference proteome</keyword>
<keyword evidence="7" id="KW-0560">Oxidoreductase</keyword>
<keyword evidence="5 9" id="KW-0274">FAD</keyword>
<evidence type="ECO:0000256" key="4">
    <source>
        <dbReference type="ARBA" id="ARBA00022630"/>
    </source>
</evidence>
<feature type="binding site" evidence="10">
    <location>
        <position position="238"/>
    </location>
    <ligand>
        <name>NADP(+)</name>
        <dbReference type="ChEBI" id="CHEBI:58349"/>
    </ligand>
</feature>
<evidence type="ECO:0000256" key="5">
    <source>
        <dbReference type="ARBA" id="ARBA00022827"/>
    </source>
</evidence>
<feature type="binding site" evidence="9">
    <location>
        <position position="37"/>
    </location>
    <ligand>
        <name>FAD</name>
        <dbReference type="ChEBI" id="CHEBI:57692"/>
    </ligand>
</feature>
<dbReference type="GO" id="GO:0004324">
    <property type="term" value="F:ferredoxin-NADP+ reductase activity"/>
    <property type="evidence" value="ECO:0007669"/>
    <property type="project" value="UniProtKB-EC"/>
</dbReference>
<dbReference type="PIRSF" id="PIRSF000362">
    <property type="entry name" value="FNR"/>
    <property type="match status" value="1"/>
</dbReference>
<feature type="binding site" evidence="10">
    <location>
        <position position="415"/>
    </location>
    <ligand>
        <name>NADP(+)</name>
        <dbReference type="ChEBI" id="CHEBI:58349"/>
    </ligand>
</feature>
<evidence type="ECO:0000256" key="6">
    <source>
        <dbReference type="ARBA" id="ARBA00022857"/>
    </source>
</evidence>
<feature type="binding site" evidence="9">
    <location>
        <begin position="415"/>
        <end position="417"/>
    </location>
    <ligand>
        <name>FAD</name>
        <dbReference type="ChEBI" id="CHEBI:57692"/>
    </ligand>
</feature>
<accession>A0A261EWJ0</accession>
<protein>
    <recommendedName>
        <fullName evidence="3">ferredoxin--NADP(+) reductase</fullName>
        <ecNumber evidence="3">1.18.1.2</ecNumber>
    </recommendedName>
</protein>